<dbReference type="SUPFAM" id="SSF54001">
    <property type="entry name" value="Cysteine proteinases"/>
    <property type="match status" value="1"/>
</dbReference>
<accession>A0AAX4HNV5</accession>
<evidence type="ECO:0000313" key="1">
    <source>
        <dbReference type="EMBL" id="WPU64838.1"/>
    </source>
</evidence>
<evidence type="ECO:0000313" key="2">
    <source>
        <dbReference type="Proteomes" id="UP001324634"/>
    </source>
</evidence>
<dbReference type="InterPro" id="IPR038765">
    <property type="entry name" value="Papain-like_cys_pep_sf"/>
</dbReference>
<evidence type="ECO:0008006" key="3">
    <source>
        <dbReference type="Google" id="ProtNLM"/>
    </source>
</evidence>
<proteinExistence type="predicted"/>
<dbReference type="AlphaFoldDB" id="A0AAX4HNV5"/>
<name>A0AAX4HNV5_9BACT</name>
<keyword evidence="2" id="KW-1185">Reference proteome</keyword>
<gene>
    <name evidence="1" type="ORF">SOO65_19270</name>
</gene>
<dbReference type="KEGG" id="psti:SOO65_19270"/>
<dbReference type="EMBL" id="CP139487">
    <property type="protein sequence ID" value="WPU64838.1"/>
    <property type="molecule type" value="Genomic_DNA"/>
</dbReference>
<dbReference type="RefSeq" id="WP_321394406.1">
    <property type="nucleotide sequence ID" value="NZ_CP139487.1"/>
</dbReference>
<organism evidence="1 2">
    <name type="scientific">Peredibacter starrii</name>
    <dbReference type="NCBI Taxonomy" id="28202"/>
    <lineage>
        <taxon>Bacteria</taxon>
        <taxon>Pseudomonadati</taxon>
        <taxon>Bdellovibrionota</taxon>
        <taxon>Bacteriovoracia</taxon>
        <taxon>Bacteriovoracales</taxon>
        <taxon>Bacteriovoracaceae</taxon>
        <taxon>Peredibacter</taxon>
    </lineage>
</organism>
<sequence length="470" mass="54393">MGRRTASAPLSPPKLDDLLQASENILADVEDHQFPQNCVPYLRELEKQIDAMDVNAMPATAVQDAEKIAKNSWLIRSTLHARLDEVDKDCAIQMQANFRQFRFVEDYLLELSRKVTHSTPAEIDFQNQPVPIRDNSVPYYQFRSNNSPKLEPGDLLITRGVSFLSGMIARLGTRSTQFSHVVMVAEDPKTKELKTIESYVGVGVAFYDMDYALKNENARILWLRAKDRSLAKSAAEKMAKLVQERIDSKNPIKYDYELNFNDPKTMSCAEVSQVAFQMASDNQFKIPFYPNEIAGAKSIIERLKLVEGETYEPGDMEIDPRFELMGEFQDLRLTRESRQKDAIMTAIFEWMVKKDYELKDNVKSRLAGTIIYDVRRTFMWPLVKKVLKLDDFSKEVPRNMIRTVTIINQLGEKLLVELKARDVAFEKKYGVPMSYMDFYSELEEMRKSDLEIFKKSKKKAKFHQLIRPRK</sequence>
<reference evidence="1 2" key="1">
    <citation type="submission" date="2023-11" db="EMBL/GenBank/DDBJ databases">
        <title>Peredibacter starrii A3.12.</title>
        <authorList>
            <person name="Mitchell R.J."/>
        </authorList>
    </citation>
    <scope>NUCLEOTIDE SEQUENCE [LARGE SCALE GENOMIC DNA]</scope>
    <source>
        <strain evidence="1 2">A3.12</strain>
    </source>
</reference>
<dbReference type="Gene3D" id="3.90.1720.10">
    <property type="entry name" value="endopeptidase domain like (from Nostoc punctiforme)"/>
    <property type="match status" value="1"/>
</dbReference>
<protein>
    <recommendedName>
        <fullName evidence="3">Permuted papain-like amidase enzyme, YaeF/YiiX, C92 family</fullName>
    </recommendedName>
</protein>
<dbReference type="Proteomes" id="UP001324634">
    <property type="component" value="Chromosome"/>
</dbReference>